<sequence length="422" mass="45461">MLRLIWDIALHHLSGRRRQTLTTVTGVAVSTMVLITTISLTRGLLDSFVDTIVDVAPHMTLKGEPVTPPAVDLVTDVGGGVRGFVEENVRKEEREEVRAYRRILEMLQQEPFGSEVTAVSPYVQTQVMVINGNRNQPLVFKGVDVDREDRISGLASKLVAGSLEAFRKTPGALLVGRSVAEDLELDVNDEVTVVPASGPSRQSTVAGVFFTGVNAVDNTVFVTLKFGRILEQLSADKVSGIAFQVRDPQATDRPAASIERMTGYRCETWQEQNANILSLFTRIGYIVMSLVGFVGIVSGFGVANILVTTVFEKSRDIAIMKSFGFSAPVLVSLFILEGFLVGLAGALAGGILSVGSIAFLGSLPVETSQGPLTKTGFSMSWNPLYFLMVIVATSMISTIAAMFPALKAARMEPVSVLRDSSL</sequence>
<keyword evidence="3" id="KW-1003">Cell membrane</keyword>
<dbReference type="InterPro" id="IPR051447">
    <property type="entry name" value="Lipoprotein-release_system"/>
</dbReference>
<accession>A0ABR9XRY2</accession>
<protein>
    <submittedName>
        <fullName evidence="10">ABC transporter permease</fullName>
    </submittedName>
</protein>
<organism evidence="10 11">
    <name type="scientific">Prosthecochloris ethylica</name>
    <dbReference type="NCBI Taxonomy" id="2743976"/>
    <lineage>
        <taxon>Bacteria</taxon>
        <taxon>Pseudomonadati</taxon>
        <taxon>Chlorobiota</taxon>
        <taxon>Chlorobiia</taxon>
        <taxon>Chlorobiales</taxon>
        <taxon>Chlorobiaceae</taxon>
        <taxon>Prosthecochloris</taxon>
    </lineage>
</organism>
<evidence type="ECO:0000256" key="5">
    <source>
        <dbReference type="ARBA" id="ARBA00022989"/>
    </source>
</evidence>
<evidence type="ECO:0000259" key="9">
    <source>
        <dbReference type="Pfam" id="PF12704"/>
    </source>
</evidence>
<evidence type="ECO:0000259" key="8">
    <source>
        <dbReference type="Pfam" id="PF02687"/>
    </source>
</evidence>
<dbReference type="EMBL" id="JADGII010000008">
    <property type="protein sequence ID" value="MBF0636810.1"/>
    <property type="molecule type" value="Genomic_DNA"/>
</dbReference>
<dbReference type="RefSeq" id="WP_114607355.1">
    <property type="nucleotide sequence ID" value="NZ_JABVZQ010000009.1"/>
</dbReference>
<evidence type="ECO:0000256" key="6">
    <source>
        <dbReference type="ARBA" id="ARBA00023136"/>
    </source>
</evidence>
<feature type="transmembrane region" description="Helical" evidence="7">
    <location>
        <begin position="283"/>
        <end position="306"/>
    </location>
</feature>
<comment type="similarity">
    <text evidence="2">Belongs to the ABC-4 integral membrane protein family. LolC/E subfamily.</text>
</comment>
<evidence type="ECO:0000313" key="10">
    <source>
        <dbReference type="EMBL" id="MBF0636810.1"/>
    </source>
</evidence>
<dbReference type="PANTHER" id="PTHR30489:SF0">
    <property type="entry name" value="LIPOPROTEIN-RELEASING SYSTEM TRANSMEMBRANE PROTEIN LOLE"/>
    <property type="match status" value="1"/>
</dbReference>
<feature type="transmembrane region" description="Helical" evidence="7">
    <location>
        <begin position="384"/>
        <end position="406"/>
    </location>
</feature>
<evidence type="ECO:0000256" key="4">
    <source>
        <dbReference type="ARBA" id="ARBA00022692"/>
    </source>
</evidence>
<feature type="domain" description="MacB-like periplasmic core" evidence="9">
    <location>
        <begin position="20"/>
        <end position="259"/>
    </location>
</feature>
<keyword evidence="6 7" id="KW-0472">Membrane</keyword>
<dbReference type="Proteomes" id="UP000619838">
    <property type="component" value="Unassembled WGS sequence"/>
</dbReference>
<keyword evidence="4 7" id="KW-0812">Transmembrane</keyword>
<reference evidence="10 11" key="1">
    <citation type="journal article" date="2020" name="Microorganisms">
        <title>Simultaneous Genome Sequencing of Prosthecochloris ethylica and Desulfuromonas acetoxidans within a Syntrophic Mixture Reveals Unique Pili and Protein Interactions.</title>
        <authorList>
            <person name="Kyndt J.A."/>
            <person name="Van Beeumen J.J."/>
            <person name="Meyer T.E."/>
        </authorList>
    </citation>
    <scope>NUCLEOTIDE SEQUENCE [LARGE SCALE GENOMIC DNA]</scope>
    <source>
        <strain evidence="10 11">N3</strain>
    </source>
</reference>
<dbReference type="PANTHER" id="PTHR30489">
    <property type="entry name" value="LIPOPROTEIN-RELEASING SYSTEM TRANSMEMBRANE PROTEIN LOLE"/>
    <property type="match status" value="1"/>
</dbReference>
<dbReference type="Pfam" id="PF12704">
    <property type="entry name" value="MacB_PCD"/>
    <property type="match status" value="1"/>
</dbReference>
<gene>
    <name evidence="10" type="ORF">INT08_06420</name>
</gene>
<comment type="subcellular location">
    <subcellularLocation>
        <location evidence="1">Cell membrane</location>
        <topology evidence="1">Multi-pass membrane protein</topology>
    </subcellularLocation>
</comment>
<evidence type="ECO:0000256" key="1">
    <source>
        <dbReference type="ARBA" id="ARBA00004651"/>
    </source>
</evidence>
<proteinExistence type="inferred from homology"/>
<dbReference type="InterPro" id="IPR003838">
    <property type="entry name" value="ABC3_permease_C"/>
</dbReference>
<dbReference type="InterPro" id="IPR025857">
    <property type="entry name" value="MacB_PCD"/>
</dbReference>
<evidence type="ECO:0000256" key="2">
    <source>
        <dbReference type="ARBA" id="ARBA00005236"/>
    </source>
</evidence>
<name>A0ABR9XRY2_9CHLB</name>
<keyword evidence="5 7" id="KW-1133">Transmembrane helix</keyword>
<feature type="domain" description="ABC3 transporter permease C-terminal" evidence="8">
    <location>
        <begin position="289"/>
        <end position="413"/>
    </location>
</feature>
<dbReference type="Pfam" id="PF02687">
    <property type="entry name" value="FtsX"/>
    <property type="match status" value="1"/>
</dbReference>
<feature type="transmembrane region" description="Helical" evidence="7">
    <location>
        <begin position="21"/>
        <end position="40"/>
    </location>
</feature>
<evidence type="ECO:0000256" key="7">
    <source>
        <dbReference type="SAM" id="Phobius"/>
    </source>
</evidence>
<evidence type="ECO:0000256" key="3">
    <source>
        <dbReference type="ARBA" id="ARBA00022475"/>
    </source>
</evidence>
<evidence type="ECO:0000313" key="11">
    <source>
        <dbReference type="Proteomes" id="UP000619838"/>
    </source>
</evidence>
<keyword evidence="11" id="KW-1185">Reference proteome</keyword>
<comment type="caution">
    <text evidence="10">The sequence shown here is derived from an EMBL/GenBank/DDBJ whole genome shotgun (WGS) entry which is preliminary data.</text>
</comment>